<dbReference type="EMBL" id="MU157931">
    <property type="protein sequence ID" value="KAF9522884.1"/>
    <property type="molecule type" value="Genomic_DNA"/>
</dbReference>
<feature type="compositionally biased region" description="Basic and acidic residues" evidence="1">
    <location>
        <begin position="378"/>
        <end position="396"/>
    </location>
</feature>
<dbReference type="SUPFAM" id="SSF52540">
    <property type="entry name" value="P-loop containing nucleoside triphosphate hydrolases"/>
    <property type="match status" value="1"/>
</dbReference>
<dbReference type="GO" id="GO:0005525">
    <property type="term" value="F:GTP binding"/>
    <property type="evidence" value="ECO:0007669"/>
    <property type="project" value="InterPro"/>
</dbReference>
<dbReference type="InterPro" id="IPR006073">
    <property type="entry name" value="GTP-bd"/>
</dbReference>
<dbReference type="InterPro" id="IPR027417">
    <property type="entry name" value="P-loop_NTPase"/>
</dbReference>
<feature type="domain" description="G" evidence="2">
    <location>
        <begin position="53"/>
        <end position="175"/>
    </location>
</feature>
<gene>
    <name evidence="3" type="ORF">CPB83DRAFT_863834</name>
</gene>
<feature type="compositionally biased region" description="Polar residues" evidence="1">
    <location>
        <begin position="1"/>
        <end position="11"/>
    </location>
</feature>
<dbReference type="Pfam" id="PF01926">
    <property type="entry name" value="MMR_HSR1"/>
    <property type="match status" value="1"/>
</dbReference>
<evidence type="ECO:0000313" key="4">
    <source>
        <dbReference type="Proteomes" id="UP000807306"/>
    </source>
</evidence>
<feature type="region of interest" description="Disordered" evidence="1">
    <location>
        <begin position="359"/>
        <end position="396"/>
    </location>
</feature>
<organism evidence="3 4">
    <name type="scientific">Crepidotus variabilis</name>
    <dbReference type="NCBI Taxonomy" id="179855"/>
    <lineage>
        <taxon>Eukaryota</taxon>
        <taxon>Fungi</taxon>
        <taxon>Dikarya</taxon>
        <taxon>Basidiomycota</taxon>
        <taxon>Agaricomycotina</taxon>
        <taxon>Agaricomycetes</taxon>
        <taxon>Agaricomycetidae</taxon>
        <taxon>Agaricales</taxon>
        <taxon>Agaricineae</taxon>
        <taxon>Crepidotaceae</taxon>
        <taxon>Crepidotus</taxon>
    </lineage>
</organism>
<reference evidence="3" key="1">
    <citation type="submission" date="2020-11" db="EMBL/GenBank/DDBJ databases">
        <authorList>
            <consortium name="DOE Joint Genome Institute"/>
            <person name="Ahrendt S."/>
            <person name="Riley R."/>
            <person name="Andreopoulos W."/>
            <person name="Labutti K."/>
            <person name="Pangilinan J."/>
            <person name="Ruiz-Duenas F.J."/>
            <person name="Barrasa J.M."/>
            <person name="Sanchez-Garcia M."/>
            <person name="Camarero S."/>
            <person name="Miyauchi S."/>
            <person name="Serrano A."/>
            <person name="Linde D."/>
            <person name="Babiker R."/>
            <person name="Drula E."/>
            <person name="Ayuso-Fernandez I."/>
            <person name="Pacheco R."/>
            <person name="Padilla G."/>
            <person name="Ferreira P."/>
            <person name="Barriuso J."/>
            <person name="Kellner H."/>
            <person name="Castanera R."/>
            <person name="Alfaro M."/>
            <person name="Ramirez L."/>
            <person name="Pisabarro A.G."/>
            <person name="Kuo A."/>
            <person name="Tritt A."/>
            <person name="Lipzen A."/>
            <person name="He G."/>
            <person name="Yan M."/>
            <person name="Ng V."/>
            <person name="Cullen D."/>
            <person name="Martin F."/>
            <person name="Rosso M.-N."/>
            <person name="Henrissat B."/>
            <person name="Hibbett D."/>
            <person name="Martinez A.T."/>
            <person name="Grigoriev I.V."/>
        </authorList>
    </citation>
    <scope>NUCLEOTIDE SEQUENCE</scope>
    <source>
        <strain evidence="3">CBS 506.95</strain>
    </source>
</reference>
<dbReference type="OrthoDB" id="8954335at2759"/>
<evidence type="ECO:0000259" key="2">
    <source>
        <dbReference type="Pfam" id="PF01926"/>
    </source>
</evidence>
<dbReference type="GO" id="GO:0016787">
    <property type="term" value="F:hydrolase activity"/>
    <property type="evidence" value="ECO:0007669"/>
    <property type="project" value="UniProtKB-KW"/>
</dbReference>
<keyword evidence="3" id="KW-0378">Hydrolase</keyword>
<dbReference type="AlphaFoldDB" id="A0A9P6E5G5"/>
<accession>A0A9P6E5G5</accession>
<sequence length="396" mass="43546">MNTADKTSRSFASVPDSGHHSLSLSAPMEGFEQPSSTSTNNLSSFTNMSMPNIVVFGETGTGKSSLINMLADGEVARTSSAAVGETFSSQDYVVTIKNAPYRLWDTAGMNEGNKGTLPAEKALENLRNLVLGLQDGVNLLLYCVRAGRYRDILRVNYDMFHGIICQSKVPIVLVVTGLEHESPMDSWWKANAKEFNNYGLVFTDVACVTTSKGKEMKDGSFMFEEEYDDSRIAVRELIGRSCPPDALNLQSEQWIKQIGERMEKYMDEFNQRTGKERKALQQNFVGRKEDEHGSKSRRGWFGEVFGGGSQPSSRRSDRAAGPAPSRRSEEVPQQADAPLPHFLNALNGLLSVGGYKVVKSSPAGQDGAYSPANVAPEHTPRRGHPTDEAATRHLRQ</sequence>
<dbReference type="PROSITE" id="PS00675">
    <property type="entry name" value="SIGMA54_INTERACT_1"/>
    <property type="match status" value="1"/>
</dbReference>
<proteinExistence type="predicted"/>
<dbReference type="InterPro" id="IPR025662">
    <property type="entry name" value="Sigma_54_int_dom_ATP-bd_1"/>
</dbReference>
<evidence type="ECO:0000256" key="1">
    <source>
        <dbReference type="SAM" id="MobiDB-lite"/>
    </source>
</evidence>
<feature type="region of interest" description="Disordered" evidence="1">
    <location>
        <begin position="1"/>
        <end position="43"/>
    </location>
</feature>
<name>A0A9P6E5G5_9AGAR</name>
<feature type="region of interest" description="Disordered" evidence="1">
    <location>
        <begin position="282"/>
        <end position="334"/>
    </location>
</feature>
<dbReference type="CDD" id="cd00882">
    <property type="entry name" value="Ras_like_GTPase"/>
    <property type="match status" value="1"/>
</dbReference>
<comment type="caution">
    <text evidence="3">The sequence shown here is derived from an EMBL/GenBank/DDBJ whole genome shotgun (WGS) entry which is preliminary data.</text>
</comment>
<protein>
    <submittedName>
        <fullName evidence="3">P-loop containing nucleoside triphosphate hydrolase protein</fullName>
    </submittedName>
</protein>
<dbReference type="Proteomes" id="UP000807306">
    <property type="component" value="Unassembled WGS sequence"/>
</dbReference>
<evidence type="ECO:0000313" key="3">
    <source>
        <dbReference type="EMBL" id="KAF9522884.1"/>
    </source>
</evidence>
<dbReference type="Gene3D" id="3.40.50.300">
    <property type="entry name" value="P-loop containing nucleotide triphosphate hydrolases"/>
    <property type="match status" value="1"/>
</dbReference>
<keyword evidence="4" id="KW-1185">Reference proteome</keyword>